<dbReference type="PANTHER" id="PTHR11014">
    <property type="entry name" value="PEPTIDASE M20 FAMILY MEMBER"/>
    <property type="match status" value="1"/>
</dbReference>
<dbReference type="Gene3D" id="3.40.630.10">
    <property type="entry name" value="Zn peptidases"/>
    <property type="match status" value="1"/>
</dbReference>
<gene>
    <name evidence="2" type="ORF">ACFOUV_07305</name>
</gene>
<evidence type="ECO:0000259" key="1">
    <source>
        <dbReference type="Pfam" id="PF07687"/>
    </source>
</evidence>
<reference evidence="3" key="1">
    <citation type="journal article" date="2019" name="Int. J. Syst. Evol. Microbiol.">
        <title>The Global Catalogue of Microorganisms (GCM) 10K type strain sequencing project: providing services to taxonomists for standard genome sequencing and annotation.</title>
        <authorList>
            <consortium name="The Broad Institute Genomics Platform"/>
            <consortium name="The Broad Institute Genome Sequencing Center for Infectious Disease"/>
            <person name="Wu L."/>
            <person name="Ma J."/>
        </authorList>
    </citation>
    <scope>NUCLEOTIDE SEQUENCE [LARGE SCALE GENOMIC DNA]</scope>
    <source>
        <strain evidence="3">IBRC-M 10703</strain>
    </source>
</reference>
<sequence length="388" mass="43006">MDMFKQIEQVLPAVIQWRRTMHQHPELSFEEYWTSQYIEDELRQMDNIELSRPTKTSVLGIIKGKKPGKKIGLRADIDALPIQEERDDLDFASTKEGVMHACGHDGHAAMLLGAARVLSQNVDAISGEIYLIFQHAEEAPPGGAQEMVATGLFNDLDFVYGQHLFTPIPIGKIGITKGPITSNSDTFDLLIKGRGGHASQPEDSVDPVIMSTQIINQFQTIVSRMTSPLDSVVISTTQFHAGSATNIIPDTAALQGSVRTVQQETRELVKEKMEKAVASICDLYGADYEFNFQYGYDAVVNDEEKTDAVIDIATKLFGDRVFNYPLTMGGEDFGAFSKIIPGTFIFIGARNEEKSYDYPHHHPKFAIDEDSLIDGVSMMVHVALEMGK</sequence>
<dbReference type="NCBIfam" id="TIGR01891">
    <property type="entry name" value="amidohydrolases"/>
    <property type="match status" value="1"/>
</dbReference>
<accession>A0ABV8GUR6</accession>
<keyword evidence="3" id="KW-1185">Reference proteome</keyword>
<proteinExistence type="predicted"/>
<dbReference type="SUPFAM" id="SSF55031">
    <property type="entry name" value="Bacterial exopeptidase dimerisation domain"/>
    <property type="match status" value="1"/>
</dbReference>
<feature type="domain" description="Peptidase M20 dimerisation" evidence="1">
    <location>
        <begin position="183"/>
        <end position="280"/>
    </location>
</feature>
<dbReference type="Pfam" id="PF07687">
    <property type="entry name" value="M20_dimer"/>
    <property type="match status" value="1"/>
</dbReference>
<dbReference type="Gene3D" id="3.30.70.360">
    <property type="match status" value="1"/>
</dbReference>
<dbReference type="PANTHER" id="PTHR11014:SF63">
    <property type="entry name" value="METALLOPEPTIDASE, PUTATIVE (AFU_ORTHOLOGUE AFUA_6G09600)-RELATED"/>
    <property type="match status" value="1"/>
</dbReference>
<comment type="caution">
    <text evidence="2">The sequence shown here is derived from an EMBL/GenBank/DDBJ whole genome shotgun (WGS) entry which is preliminary data.</text>
</comment>
<dbReference type="Pfam" id="PF01546">
    <property type="entry name" value="Peptidase_M20"/>
    <property type="match status" value="1"/>
</dbReference>
<name>A0ABV8GUR6_9BACI</name>
<dbReference type="InterPro" id="IPR002933">
    <property type="entry name" value="Peptidase_M20"/>
</dbReference>
<evidence type="ECO:0000313" key="2">
    <source>
        <dbReference type="EMBL" id="MFC4023628.1"/>
    </source>
</evidence>
<dbReference type="RefSeq" id="WP_379496129.1">
    <property type="nucleotide sequence ID" value="NZ_JBHSAO010000004.1"/>
</dbReference>
<dbReference type="Proteomes" id="UP001595772">
    <property type="component" value="Unassembled WGS sequence"/>
</dbReference>
<organism evidence="2 3">
    <name type="scientific">Oceanobacillus longus</name>
    <dbReference type="NCBI Taxonomy" id="930120"/>
    <lineage>
        <taxon>Bacteria</taxon>
        <taxon>Bacillati</taxon>
        <taxon>Bacillota</taxon>
        <taxon>Bacilli</taxon>
        <taxon>Bacillales</taxon>
        <taxon>Bacillaceae</taxon>
        <taxon>Oceanobacillus</taxon>
    </lineage>
</organism>
<dbReference type="SUPFAM" id="SSF53187">
    <property type="entry name" value="Zn-dependent exopeptidases"/>
    <property type="match status" value="1"/>
</dbReference>
<dbReference type="EMBL" id="JBHSAO010000004">
    <property type="protein sequence ID" value="MFC4023628.1"/>
    <property type="molecule type" value="Genomic_DNA"/>
</dbReference>
<dbReference type="InterPro" id="IPR036264">
    <property type="entry name" value="Bact_exopeptidase_dim_dom"/>
</dbReference>
<dbReference type="InterPro" id="IPR011650">
    <property type="entry name" value="Peptidase_M20_dimer"/>
</dbReference>
<dbReference type="InterPro" id="IPR017439">
    <property type="entry name" value="Amidohydrolase"/>
</dbReference>
<protein>
    <submittedName>
        <fullName evidence="2">Amidohydrolase</fullName>
    </submittedName>
</protein>
<evidence type="ECO:0000313" key="3">
    <source>
        <dbReference type="Proteomes" id="UP001595772"/>
    </source>
</evidence>
<dbReference type="PIRSF" id="PIRSF005962">
    <property type="entry name" value="Pept_M20D_amidohydro"/>
    <property type="match status" value="1"/>
</dbReference>